<organism evidence="2 3">
    <name type="scientific">Cryobacterium algoritolerans</name>
    <dbReference type="NCBI Taxonomy" id="1259184"/>
    <lineage>
        <taxon>Bacteria</taxon>
        <taxon>Bacillati</taxon>
        <taxon>Actinomycetota</taxon>
        <taxon>Actinomycetes</taxon>
        <taxon>Micrococcales</taxon>
        <taxon>Microbacteriaceae</taxon>
        <taxon>Cryobacterium</taxon>
    </lineage>
</organism>
<comment type="caution">
    <text evidence="2">The sequence shown here is derived from an EMBL/GenBank/DDBJ whole genome shotgun (WGS) entry which is preliminary data.</text>
</comment>
<dbReference type="AlphaFoldDB" id="A0A4R8WIL6"/>
<evidence type="ECO:0000256" key="1">
    <source>
        <dbReference type="SAM" id="MobiDB-lite"/>
    </source>
</evidence>
<accession>A0A4R8WIL6</accession>
<dbReference type="Proteomes" id="UP000298412">
    <property type="component" value="Unassembled WGS sequence"/>
</dbReference>
<reference evidence="2 3" key="1">
    <citation type="submission" date="2019-03" db="EMBL/GenBank/DDBJ databases">
        <title>Genomics of glacier-inhabiting Cryobacterium strains.</title>
        <authorList>
            <person name="Liu Q."/>
            <person name="Xin Y.-H."/>
        </authorList>
    </citation>
    <scope>NUCLEOTIDE SEQUENCE [LARGE SCALE GENOMIC DNA]</scope>
    <source>
        <strain evidence="2 3">MDT1-3</strain>
    </source>
</reference>
<evidence type="ECO:0000313" key="2">
    <source>
        <dbReference type="EMBL" id="TFC10409.1"/>
    </source>
</evidence>
<name>A0A4R8WIL6_9MICO</name>
<dbReference type="EMBL" id="SOFP01000075">
    <property type="protein sequence ID" value="TFC10409.1"/>
    <property type="molecule type" value="Genomic_DNA"/>
</dbReference>
<dbReference type="OrthoDB" id="5165646at2"/>
<feature type="region of interest" description="Disordered" evidence="1">
    <location>
        <begin position="1"/>
        <end position="31"/>
    </location>
</feature>
<protein>
    <submittedName>
        <fullName evidence="2">GGDEF domain-containing protein</fullName>
    </submittedName>
</protein>
<evidence type="ECO:0000313" key="3">
    <source>
        <dbReference type="Proteomes" id="UP000298412"/>
    </source>
</evidence>
<gene>
    <name evidence="2" type="ORF">E3O19_15520</name>
</gene>
<proteinExistence type="predicted"/>
<keyword evidence="3" id="KW-1185">Reference proteome</keyword>
<sequence length="203" mass="22308">MAPDPPKQLPRQARAGQQVKEGGAEPERWANGGGSCWTFDGDRVLMNYEHCSEVRVDLLRAGRGSCLADLATEVRLVTAATPASEIDREFRADRQLRSFVVQNAGTFSLPSREHVESTLTGRLGYGLHARGLPENHRDRDVLVLTAQGPRVASVSQIFERLSADFRHAALHDSMTGLPNRRQLEERGVVFIQSDPDLAGVAVL</sequence>
<dbReference type="RefSeq" id="WP_134569110.1">
    <property type="nucleotide sequence ID" value="NZ_SOFP01000075.1"/>
</dbReference>